<name>A0A0P7AGH5_9FLAO</name>
<dbReference type="InterPro" id="IPR024423">
    <property type="entry name" value="DUF3050"/>
</dbReference>
<sequence length="260" mass="29747">MMLDKINNELAGLRAEIKNHKVYQELQTVTDITVFMESHIYAVWDFMSLLKALQLKLTGQTLPWKPVTNANTARFINEIVLEEETDIDEQGLTKSHFEMYLDAMNEVGADTRPIHAFLQSVSDVNTINKAIKKAGLPEYIADFLNFTFSIISTGEPHKIAAAFTFGREDVIPDMFLGILEKSNKNYRTDYRKLTYYLQRHIDLDGEEHGPLALKMIQELCGNDTKKWDDVLIVAKQALTSRIKLWNGVYDNIAKEKLETA</sequence>
<dbReference type="Proteomes" id="UP000050280">
    <property type="component" value="Unassembled WGS sequence"/>
</dbReference>
<comment type="caution">
    <text evidence="1">The sequence shown here is derived from an EMBL/GenBank/DDBJ whole genome shotgun (WGS) entry which is preliminary data.</text>
</comment>
<organism evidence="1 2">
    <name type="scientific">Croceitalea dokdonensis DOKDO 023</name>
    <dbReference type="NCBI Taxonomy" id="1300341"/>
    <lineage>
        <taxon>Bacteria</taxon>
        <taxon>Pseudomonadati</taxon>
        <taxon>Bacteroidota</taxon>
        <taxon>Flavobacteriia</taxon>
        <taxon>Flavobacteriales</taxon>
        <taxon>Flavobacteriaceae</taxon>
        <taxon>Croceitalea</taxon>
    </lineage>
</organism>
<evidence type="ECO:0000313" key="2">
    <source>
        <dbReference type="Proteomes" id="UP000050280"/>
    </source>
</evidence>
<dbReference type="STRING" id="1300341.I595_3070"/>
<accession>A0A0P7AGH5</accession>
<reference evidence="1 2" key="1">
    <citation type="submission" date="2015-09" db="EMBL/GenBank/DDBJ databases">
        <title>Genome sequence of the marine flavobacterium Croceitalea dokdonensis DOKDO 023 that contains proton- and sodium-pumping rhodopsins.</title>
        <authorList>
            <person name="Kwon S.-K."/>
            <person name="Lee H.K."/>
            <person name="Kwak M.-J."/>
            <person name="Kim J.F."/>
        </authorList>
    </citation>
    <scope>NUCLEOTIDE SEQUENCE [LARGE SCALE GENOMIC DNA]</scope>
    <source>
        <strain evidence="1 2">DOKDO 023</strain>
    </source>
</reference>
<dbReference type="InterPro" id="IPR016084">
    <property type="entry name" value="Haem_Oase-like_multi-hlx"/>
</dbReference>
<dbReference type="PATRIC" id="fig|1300341.3.peg.3222"/>
<protein>
    <recommendedName>
        <fullName evidence="3">Heme oxygenase</fullName>
    </recommendedName>
</protein>
<dbReference type="EMBL" id="LDJX01000006">
    <property type="protein sequence ID" value="KPM31091.1"/>
    <property type="molecule type" value="Genomic_DNA"/>
</dbReference>
<evidence type="ECO:0008006" key="3">
    <source>
        <dbReference type="Google" id="ProtNLM"/>
    </source>
</evidence>
<dbReference type="SUPFAM" id="SSF48613">
    <property type="entry name" value="Heme oxygenase-like"/>
    <property type="match status" value="1"/>
</dbReference>
<dbReference type="Pfam" id="PF11251">
    <property type="entry name" value="DUF3050"/>
    <property type="match status" value="1"/>
</dbReference>
<evidence type="ECO:0000313" key="1">
    <source>
        <dbReference type="EMBL" id="KPM31091.1"/>
    </source>
</evidence>
<dbReference type="Gene3D" id="1.20.910.10">
    <property type="entry name" value="Heme oxygenase-like"/>
    <property type="match status" value="1"/>
</dbReference>
<proteinExistence type="predicted"/>
<keyword evidence="2" id="KW-1185">Reference proteome</keyword>
<dbReference type="AlphaFoldDB" id="A0A0P7AGH5"/>
<gene>
    <name evidence="1" type="ORF">I595_3070</name>
</gene>
<dbReference type="RefSeq" id="WP_245628295.1">
    <property type="nucleotide sequence ID" value="NZ_LDJX01000006.1"/>
</dbReference>